<dbReference type="Proteomes" id="UP000326912">
    <property type="component" value="Unassembled WGS sequence"/>
</dbReference>
<evidence type="ECO:0000313" key="2">
    <source>
        <dbReference type="EMBL" id="GER88849.1"/>
    </source>
</evidence>
<sequence length="62" mass="7116">MPKKGELSKTARASLANRETVNHQTQHICASCNEPIWLTDLYPVKVLGKGMSYYHKDHYKVQ</sequence>
<feature type="region of interest" description="Disordered" evidence="1">
    <location>
        <begin position="1"/>
        <end position="20"/>
    </location>
</feature>
<accession>A0A5J4KRX9</accession>
<dbReference type="EMBL" id="BKZW01000001">
    <property type="protein sequence ID" value="GER88849.1"/>
    <property type="molecule type" value="Genomic_DNA"/>
</dbReference>
<protein>
    <submittedName>
        <fullName evidence="2">Uncharacterized protein</fullName>
    </submittedName>
</protein>
<organism evidence="2 3">
    <name type="scientific">Dictyobacter vulcani</name>
    <dbReference type="NCBI Taxonomy" id="2607529"/>
    <lineage>
        <taxon>Bacteria</taxon>
        <taxon>Bacillati</taxon>
        <taxon>Chloroflexota</taxon>
        <taxon>Ktedonobacteria</taxon>
        <taxon>Ktedonobacterales</taxon>
        <taxon>Dictyobacteraceae</taxon>
        <taxon>Dictyobacter</taxon>
    </lineage>
</organism>
<reference evidence="2 3" key="1">
    <citation type="submission" date="2019-10" db="EMBL/GenBank/DDBJ databases">
        <title>Dictyobacter vulcani sp. nov., within the class Ktedonobacteria, isolated from soil of volcanic Mt. Zao.</title>
        <authorList>
            <person name="Zheng Y."/>
            <person name="Wang C.M."/>
            <person name="Sakai Y."/>
            <person name="Abe K."/>
            <person name="Yokota A."/>
            <person name="Yabe S."/>
        </authorList>
    </citation>
    <scope>NUCLEOTIDE SEQUENCE [LARGE SCALE GENOMIC DNA]</scope>
    <source>
        <strain evidence="2 3">W12</strain>
    </source>
</reference>
<dbReference type="AlphaFoldDB" id="A0A5J4KRX9"/>
<name>A0A5J4KRX9_9CHLR</name>
<gene>
    <name evidence="2" type="ORF">KDW_30110</name>
</gene>
<evidence type="ECO:0000256" key="1">
    <source>
        <dbReference type="SAM" id="MobiDB-lite"/>
    </source>
</evidence>
<proteinExistence type="predicted"/>
<evidence type="ECO:0000313" key="3">
    <source>
        <dbReference type="Proteomes" id="UP000326912"/>
    </source>
</evidence>
<dbReference type="RefSeq" id="WP_151756702.1">
    <property type="nucleotide sequence ID" value="NZ_BKZW01000001.1"/>
</dbReference>
<comment type="caution">
    <text evidence="2">The sequence shown here is derived from an EMBL/GenBank/DDBJ whole genome shotgun (WGS) entry which is preliminary data.</text>
</comment>
<keyword evidence="3" id="KW-1185">Reference proteome</keyword>